<dbReference type="Pfam" id="PF13432">
    <property type="entry name" value="TPR_16"/>
    <property type="match status" value="1"/>
</dbReference>
<protein>
    <submittedName>
        <fullName evidence="5">Uncharacterized protein</fullName>
    </submittedName>
</protein>
<dbReference type="SMART" id="SM00028">
    <property type="entry name" value="TPR"/>
    <property type="match status" value="8"/>
</dbReference>
<feature type="repeat" description="TPR" evidence="3">
    <location>
        <begin position="165"/>
        <end position="198"/>
    </location>
</feature>
<keyword evidence="4" id="KW-0812">Transmembrane</keyword>
<accession>A0A0P9F358</accession>
<dbReference type="InterPro" id="IPR019734">
    <property type="entry name" value="TPR_rpt"/>
</dbReference>
<keyword evidence="1" id="KW-0677">Repeat</keyword>
<name>A0A0P9F358_9CHLR</name>
<reference evidence="5 6" key="1">
    <citation type="submission" date="2015-09" db="EMBL/GenBank/DDBJ databases">
        <title>Draft genome sequence of Kouleothrix aurantiaca JCM 19913.</title>
        <authorList>
            <person name="Hemp J."/>
        </authorList>
    </citation>
    <scope>NUCLEOTIDE SEQUENCE [LARGE SCALE GENOMIC DNA]</scope>
    <source>
        <strain evidence="5 6">COM-B</strain>
    </source>
</reference>
<sequence>MSDTLPNSLNDAAAAAMAALLASDVSPEEFTRRLLAINIEQARALDAELPELLRACAIPRQFDADIIGVLRDAPDDAARNEALLEQIRSFSFVKPHAGGGYVFHDNVRDVLLEEWRAAPGDRYAALIQRLAALYLQRGEEALEIESFEVALATYSAAIELAPENGEAYSGRGKTYCQLQDYQSALGDLAKAIDLDPDDGENYWWLGVVYYRLKNHSAALSNLTHAITIQPENGDNYYLRGLIYYVIKDYSSMLSDFFRLATLQPDNDGIYYWIGLANYQLKNFSAALIAFTRTIKLQTENNPTYYWRGVTHYQLKNYPFALIDLNRAVELQPENGYPYCWRGQVNYQLKDYQSALADLTRAIKLLPENGEAYYWRGETYYALKNYQSALTDLNYSIELQPENSNSHYLRNLIRNELTSQSLKFNKINGIAKSGLNHSHNNVYPNGGVLALARPFPYDMTFRPFQPWVWLSSAALLIVSLMLAALALLAREPRWLLLPL</sequence>
<proteinExistence type="predicted"/>
<evidence type="ECO:0000313" key="5">
    <source>
        <dbReference type="EMBL" id="KPV50976.1"/>
    </source>
</evidence>
<feature type="repeat" description="TPR" evidence="3">
    <location>
        <begin position="301"/>
        <end position="334"/>
    </location>
</feature>
<feature type="repeat" description="TPR" evidence="3">
    <location>
        <begin position="369"/>
        <end position="402"/>
    </location>
</feature>
<feature type="repeat" description="TPR" evidence="3">
    <location>
        <begin position="199"/>
        <end position="232"/>
    </location>
</feature>
<feature type="repeat" description="TPR" evidence="3">
    <location>
        <begin position="233"/>
        <end position="266"/>
    </location>
</feature>
<dbReference type="AlphaFoldDB" id="A0A0P9F358"/>
<dbReference type="SUPFAM" id="SSF48452">
    <property type="entry name" value="TPR-like"/>
    <property type="match status" value="1"/>
</dbReference>
<comment type="caution">
    <text evidence="5">The sequence shown here is derived from an EMBL/GenBank/DDBJ whole genome shotgun (WGS) entry which is preliminary data.</text>
</comment>
<evidence type="ECO:0000256" key="4">
    <source>
        <dbReference type="SAM" id="Phobius"/>
    </source>
</evidence>
<gene>
    <name evidence="5" type="ORF">SE17_23855</name>
</gene>
<dbReference type="InterPro" id="IPR011990">
    <property type="entry name" value="TPR-like_helical_dom_sf"/>
</dbReference>
<dbReference type="PANTHER" id="PTHR44858">
    <property type="entry name" value="TETRATRICOPEPTIDE REPEAT PROTEIN 6"/>
    <property type="match status" value="1"/>
</dbReference>
<feature type="repeat" description="TPR" evidence="3">
    <location>
        <begin position="131"/>
        <end position="164"/>
    </location>
</feature>
<dbReference type="Gene3D" id="1.25.40.10">
    <property type="entry name" value="Tetratricopeptide repeat domain"/>
    <property type="match status" value="3"/>
</dbReference>
<keyword evidence="4" id="KW-0472">Membrane</keyword>
<dbReference type="PANTHER" id="PTHR44858:SF1">
    <property type="entry name" value="UDP-N-ACETYLGLUCOSAMINE--PEPTIDE N-ACETYLGLUCOSAMINYLTRANSFERASE SPINDLY-RELATED"/>
    <property type="match status" value="1"/>
</dbReference>
<feature type="repeat" description="TPR" evidence="3">
    <location>
        <begin position="267"/>
        <end position="300"/>
    </location>
</feature>
<dbReference type="Pfam" id="PF13414">
    <property type="entry name" value="TPR_11"/>
    <property type="match status" value="1"/>
</dbReference>
<evidence type="ECO:0000256" key="1">
    <source>
        <dbReference type="ARBA" id="ARBA00022737"/>
    </source>
</evidence>
<keyword evidence="2 3" id="KW-0802">TPR repeat</keyword>
<dbReference type="InterPro" id="IPR050498">
    <property type="entry name" value="Ycf3"/>
</dbReference>
<evidence type="ECO:0000256" key="3">
    <source>
        <dbReference type="PROSITE-ProRule" id="PRU00339"/>
    </source>
</evidence>
<feature type="repeat" description="TPR" evidence="3">
    <location>
        <begin position="335"/>
        <end position="368"/>
    </location>
</feature>
<keyword evidence="6" id="KW-1185">Reference proteome</keyword>
<feature type="non-terminal residue" evidence="5">
    <location>
        <position position="498"/>
    </location>
</feature>
<evidence type="ECO:0000313" key="6">
    <source>
        <dbReference type="Proteomes" id="UP000050509"/>
    </source>
</evidence>
<keyword evidence="4" id="KW-1133">Transmembrane helix</keyword>
<organism evidence="5 6">
    <name type="scientific">Kouleothrix aurantiaca</name>
    <dbReference type="NCBI Taxonomy" id="186479"/>
    <lineage>
        <taxon>Bacteria</taxon>
        <taxon>Bacillati</taxon>
        <taxon>Chloroflexota</taxon>
        <taxon>Chloroflexia</taxon>
        <taxon>Chloroflexales</taxon>
        <taxon>Roseiflexineae</taxon>
        <taxon>Roseiflexaceae</taxon>
        <taxon>Kouleothrix</taxon>
    </lineage>
</organism>
<feature type="transmembrane region" description="Helical" evidence="4">
    <location>
        <begin position="466"/>
        <end position="488"/>
    </location>
</feature>
<dbReference type="EMBL" id="LJCR01001130">
    <property type="protein sequence ID" value="KPV50976.1"/>
    <property type="molecule type" value="Genomic_DNA"/>
</dbReference>
<dbReference type="PROSITE" id="PS50005">
    <property type="entry name" value="TPR"/>
    <property type="match status" value="8"/>
</dbReference>
<dbReference type="Proteomes" id="UP000050509">
    <property type="component" value="Unassembled WGS sequence"/>
</dbReference>
<evidence type="ECO:0000256" key="2">
    <source>
        <dbReference type="ARBA" id="ARBA00022803"/>
    </source>
</evidence>